<feature type="compositionally biased region" description="Acidic residues" evidence="1">
    <location>
        <begin position="253"/>
        <end position="271"/>
    </location>
</feature>
<dbReference type="Proteomes" id="UP000265618">
    <property type="component" value="Unassembled WGS sequence"/>
</dbReference>
<gene>
    <name evidence="2" type="ORF">KIPB_003214</name>
</gene>
<comment type="caution">
    <text evidence="2">The sequence shown here is derived from an EMBL/GenBank/DDBJ whole genome shotgun (WGS) entry which is preliminary data.</text>
</comment>
<dbReference type="InterPro" id="IPR009072">
    <property type="entry name" value="Histone-fold"/>
</dbReference>
<name>A0A9K3CV22_9EUKA</name>
<keyword evidence="3" id="KW-1185">Reference proteome</keyword>
<dbReference type="OrthoDB" id="1707486at2759"/>
<dbReference type="SMART" id="SM00384">
    <property type="entry name" value="AT_hook"/>
    <property type="match status" value="2"/>
</dbReference>
<protein>
    <submittedName>
        <fullName evidence="2">AT hook-like protein</fullName>
    </submittedName>
</protein>
<evidence type="ECO:0000313" key="3">
    <source>
        <dbReference type="Proteomes" id="UP000265618"/>
    </source>
</evidence>
<feature type="region of interest" description="Disordered" evidence="1">
    <location>
        <begin position="215"/>
        <end position="271"/>
    </location>
</feature>
<accession>A0A9K3CV22</accession>
<evidence type="ECO:0000313" key="2">
    <source>
        <dbReference type="EMBL" id="GIQ82129.1"/>
    </source>
</evidence>
<feature type="compositionally biased region" description="Low complexity" evidence="1">
    <location>
        <begin position="42"/>
        <end position="57"/>
    </location>
</feature>
<dbReference type="InterPro" id="IPR017956">
    <property type="entry name" value="AT_hook_DNA-bd_motif"/>
</dbReference>
<sequence length="271" mass="28479">MAPGSPPANGLSMLTSGAGRRRSSKRVKQGPKAKGAAKARAKAAGAGVSSSGVGSPVKRGRGRPRKSAASPPKPSGQTPVSAEGEADAPSAQAPRRQRAQPKGHLDSAMYLGDPDTLDYPVSTVAKNALLSAPGHMLSKEIKTALQRSSSTFVAYLTHRCLDYMGKRKTVSIADMMKAAEGMEIPGLVDFMTEQAEAIEEEARVKRDADLALKEARDLEGDWDEGETGPRRGRGRPRKGAQADPSAEGASLEGVDEDLSDGSWMDVDEGDI</sequence>
<dbReference type="SUPFAM" id="SSF47113">
    <property type="entry name" value="Histone-fold"/>
    <property type="match status" value="1"/>
</dbReference>
<dbReference type="GO" id="GO:0046982">
    <property type="term" value="F:protein heterodimerization activity"/>
    <property type="evidence" value="ECO:0007669"/>
    <property type="project" value="InterPro"/>
</dbReference>
<dbReference type="AlphaFoldDB" id="A0A9K3CV22"/>
<feature type="compositionally biased region" description="Basic residues" evidence="1">
    <location>
        <begin position="19"/>
        <end position="41"/>
    </location>
</feature>
<dbReference type="CDD" id="cd22928">
    <property type="entry name" value="HFD_POLE3_DPB4"/>
    <property type="match status" value="1"/>
</dbReference>
<dbReference type="PRINTS" id="PR00929">
    <property type="entry name" value="ATHOOK"/>
</dbReference>
<dbReference type="Gene3D" id="1.10.20.10">
    <property type="entry name" value="Histone, subunit A"/>
    <property type="match status" value="1"/>
</dbReference>
<evidence type="ECO:0000256" key="1">
    <source>
        <dbReference type="SAM" id="MobiDB-lite"/>
    </source>
</evidence>
<reference evidence="2 3" key="1">
    <citation type="journal article" date="2018" name="PLoS ONE">
        <title>The draft genome of Kipferlia bialata reveals reductive genome evolution in fornicate parasites.</title>
        <authorList>
            <person name="Tanifuji G."/>
            <person name="Takabayashi S."/>
            <person name="Kume K."/>
            <person name="Takagi M."/>
            <person name="Nakayama T."/>
            <person name="Kamikawa R."/>
            <person name="Inagaki Y."/>
            <person name="Hashimoto T."/>
        </authorList>
    </citation>
    <scope>NUCLEOTIDE SEQUENCE [LARGE SCALE GENOMIC DNA]</scope>
    <source>
        <strain evidence="2">NY0173</strain>
    </source>
</reference>
<dbReference type="GO" id="GO:0003677">
    <property type="term" value="F:DNA binding"/>
    <property type="evidence" value="ECO:0007669"/>
    <property type="project" value="InterPro"/>
</dbReference>
<proteinExistence type="predicted"/>
<organism evidence="2 3">
    <name type="scientific">Kipferlia bialata</name>
    <dbReference type="NCBI Taxonomy" id="797122"/>
    <lineage>
        <taxon>Eukaryota</taxon>
        <taxon>Metamonada</taxon>
        <taxon>Carpediemonas-like organisms</taxon>
        <taxon>Kipferlia</taxon>
    </lineage>
</organism>
<dbReference type="EMBL" id="BDIP01000600">
    <property type="protein sequence ID" value="GIQ82129.1"/>
    <property type="molecule type" value="Genomic_DNA"/>
</dbReference>
<feature type="region of interest" description="Disordered" evidence="1">
    <location>
        <begin position="1"/>
        <end position="111"/>
    </location>
</feature>